<keyword evidence="3" id="KW-1185">Reference proteome</keyword>
<reference evidence="2 3" key="1">
    <citation type="journal article" date="2017" name="Genome Biol. Evol.">
        <title>Phytophthora megakarya and P. palmivora, closely related causal agents of cacao black pod rot, underwent increases in genome sizes and gene numbers by different mechanisms.</title>
        <authorList>
            <person name="Ali S.S."/>
            <person name="Shao J."/>
            <person name="Lary D.J."/>
            <person name="Kronmiller B."/>
            <person name="Shen D."/>
            <person name="Strem M.D."/>
            <person name="Amoako-Attah I."/>
            <person name="Akrofi A.Y."/>
            <person name="Begoude B.A."/>
            <person name="Ten Hoopen G.M."/>
            <person name="Coulibaly K."/>
            <person name="Kebe B.I."/>
            <person name="Melnick R.L."/>
            <person name="Guiltinan M.J."/>
            <person name="Tyler B.M."/>
            <person name="Meinhardt L.W."/>
            <person name="Bailey B.A."/>
        </authorList>
    </citation>
    <scope>NUCLEOTIDE SEQUENCE [LARGE SCALE GENOMIC DNA]</scope>
    <source>
        <strain evidence="3">sbr112.9</strain>
    </source>
</reference>
<dbReference type="PANTHER" id="PTHR37984">
    <property type="entry name" value="PROTEIN CBG26694"/>
    <property type="match status" value="1"/>
</dbReference>
<dbReference type="GO" id="GO:0015074">
    <property type="term" value="P:DNA integration"/>
    <property type="evidence" value="ECO:0007669"/>
    <property type="project" value="InterPro"/>
</dbReference>
<keyword evidence="2" id="KW-0808">Transferase</keyword>
<dbReference type="InterPro" id="IPR012337">
    <property type="entry name" value="RNaseH-like_sf"/>
</dbReference>
<dbReference type="Proteomes" id="UP000237271">
    <property type="component" value="Unassembled WGS sequence"/>
</dbReference>
<dbReference type="PROSITE" id="PS50994">
    <property type="entry name" value="INTEGRASE"/>
    <property type="match status" value="1"/>
</dbReference>
<dbReference type="InterPro" id="IPR036397">
    <property type="entry name" value="RNaseH_sf"/>
</dbReference>
<proteinExistence type="predicted"/>
<name>A0A2P4XVW8_9STRA</name>
<keyword evidence="2" id="KW-0695">RNA-directed DNA polymerase</keyword>
<feature type="domain" description="Integrase catalytic" evidence="1">
    <location>
        <begin position="1"/>
        <end position="171"/>
    </location>
</feature>
<dbReference type="SUPFAM" id="SSF53098">
    <property type="entry name" value="Ribonuclease H-like"/>
    <property type="match status" value="1"/>
</dbReference>
<comment type="caution">
    <text evidence="2">The sequence shown here is derived from an EMBL/GenBank/DDBJ whole genome shotgun (WGS) entry which is preliminary data.</text>
</comment>
<evidence type="ECO:0000313" key="3">
    <source>
        <dbReference type="Proteomes" id="UP000237271"/>
    </source>
</evidence>
<sequence length="232" mass="26642">MDHIPSLPRSHKGNTELLIWIDLFTGYVIAKANASRTAQTVTENYEECVFSRFGESEDIRHGREPGFMSDFFRSFSKIVGQRQQATMAYRPQANGTTERIVGTLTRAVKMYVEDDRAEDEIVNPVGGDIVSRSNINKLVSRLTRDYVKRSKKGLIDTINRSDPIQSKLELKCDRVKEGYARKLAHTWNGPFRVLEIVCENVLRLTITSTEYRLFPVVHNSQIKPVRHFPERP</sequence>
<dbReference type="InterPro" id="IPR001584">
    <property type="entry name" value="Integrase_cat-core"/>
</dbReference>
<dbReference type="EMBL" id="NCKW01007829">
    <property type="protein sequence ID" value="POM69701.1"/>
    <property type="molecule type" value="Genomic_DNA"/>
</dbReference>
<keyword evidence="2" id="KW-0548">Nucleotidyltransferase</keyword>
<evidence type="ECO:0000313" key="2">
    <source>
        <dbReference type="EMBL" id="POM69701.1"/>
    </source>
</evidence>
<dbReference type="Gene3D" id="3.30.420.10">
    <property type="entry name" value="Ribonuclease H-like superfamily/Ribonuclease H"/>
    <property type="match status" value="1"/>
</dbReference>
<accession>A0A2P4XVW8</accession>
<dbReference type="PANTHER" id="PTHR37984:SF5">
    <property type="entry name" value="PROTEIN NYNRIN-LIKE"/>
    <property type="match status" value="1"/>
</dbReference>
<dbReference type="GO" id="GO:0003676">
    <property type="term" value="F:nucleic acid binding"/>
    <property type="evidence" value="ECO:0007669"/>
    <property type="project" value="InterPro"/>
</dbReference>
<dbReference type="OrthoDB" id="101303at2759"/>
<dbReference type="GO" id="GO:0003964">
    <property type="term" value="F:RNA-directed DNA polymerase activity"/>
    <property type="evidence" value="ECO:0007669"/>
    <property type="project" value="UniProtKB-KW"/>
</dbReference>
<evidence type="ECO:0000259" key="1">
    <source>
        <dbReference type="PROSITE" id="PS50994"/>
    </source>
</evidence>
<gene>
    <name evidence="2" type="ORF">PHPALM_13995</name>
</gene>
<dbReference type="InterPro" id="IPR050951">
    <property type="entry name" value="Retrovirus_Pol_polyprotein"/>
</dbReference>
<organism evidence="2 3">
    <name type="scientific">Phytophthora palmivora</name>
    <dbReference type="NCBI Taxonomy" id="4796"/>
    <lineage>
        <taxon>Eukaryota</taxon>
        <taxon>Sar</taxon>
        <taxon>Stramenopiles</taxon>
        <taxon>Oomycota</taxon>
        <taxon>Peronosporomycetes</taxon>
        <taxon>Peronosporales</taxon>
        <taxon>Peronosporaceae</taxon>
        <taxon>Phytophthora</taxon>
    </lineage>
</organism>
<protein>
    <submittedName>
        <fullName evidence="2">Reverse transcriptase</fullName>
    </submittedName>
</protein>
<dbReference type="AlphaFoldDB" id="A0A2P4XVW8"/>